<name>A0A218W309_PUNGR</name>
<dbReference type="InterPro" id="IPR031107">
    <property type="entry name" value="Small_HSP"/>
</dbReference>
<evidence type="ECO:0000313" key="5">
    <source>
        <dbReference type="EMBL" id="OWM67155.1"/>
    </source>
</evidence>
<dbReference type="SUPFAM" id="SSF49764">
    <property type="entry name" value="HSP20-like chaperones"/>
    <property type="match status" value="1"/>
</dbReference>
<accession>A0A218W309</accession>
<dbReference type="GeneID" id="116206618"/>
<dbReference type="Proteomes" id="UP000233551">
    <property type="component" value="Unassembled WGS sequence"/>
</dbReference>
<comment type="similarity">
    <text evidence="2 3">Belongs to the small heat shock protein (HSP20) family.</text>
</comment>
<dbReference type="PROSITE" id="PS01031">
    <property type="entry name" value="SHSP"/>
    <property type="match status" value="1"/>
</dbReference>
<evidence type="ECO:0000313" key="8">
    <source>
        <dbReference type="Proteomes" id="UP000233551"/>
    </source>
</evidence>
<dbReference type="Pfam" id="PF00011">
    <property type="entry name" value="HSP20"/>
    <property type="match status" value="1"/>
</dbReference>
<dbReference type="InterPro" id="IPR002068">
    <property type="entry name" value="A-crystallin/Hsp20_dom"/>
</dbReference>
<dbReference type="PANTHER" id="PTHR11527">
    <property type="entry name" value="HEAT-SHOCK PROTEIN 20 FAMILY MEMBER"/>
    <property type="match status" value="1"/>
</dbReference>
<reference evidence="6 8" key="3">
    <citation type="submission" date="2017-11" db="EMBL/GenBank/DDBJ databases">
        <title>De-novo sequencing of pomegranate (Punica granatum L.) genome.</title>
        <authorList>
            <person name="Akparov Z."/>
            <person name="Amiraslanov A."/>
            <person name="Hajiyeva S."/>
            <person name="Abbasov M."/>
            <person name="Kaur K."/>
            <person name="Hamwieh A."/>
            <person name="Solovyev V."/>
            <person name="Salamov A."/>
            <person name="Braich B."/>
            <person name="Kosarev P."/>
            <person name="Mahmoud A."/>
            <person name="Hajiyev E."/>
            <person name="Babayeva S."/>
            <person name="Izzatullayeva V."/>
            <person name="Mammadov A."/>
            <person name="Mammadov A."/>
            <person name="Sharifova S."/>
            <person name="Ojaghi J."/>
            <person name="Eynullazada K."/>
            <person name="Bayramov B."/>
            <person name="Abdulazimova A."/>
            <person name="Shahmuradov I."/>
        </authorList>
    </citation>
    <scope>NUCLEOTIDE SEQUENCE [LARGE SCALE GENOMIC DNA]</scope>
    <source>
        <strain evidence="6">AG2017</strain>
        <strain evidence="8">cv. AG2017</strain>
        <tissue evidence="6">Leaf</tissue>
    </source>
</reference>
<reference evidence="7" key="1">
    <citation type="journal article" date="2017" name="Plant J.">
        <title>The pomegranate (Punica granatum L.) genome and the genomics of punicalagin biosynthesis.</title>
        <authorList>
            <person name="Qin G."/>
            <person name="Xu C."/>
            <person name="Ming R."/>
            <person name="Tang H."/>
            <person name="Guyot R."/>
            <person name="Kramer E.M."/>
            <person name="Hu Y."/>
            <person name="Yi X."/>
            <person name="Qi Y."/>
            <person name="Xu X."/>
            <person name="Gao Z."/>
            <person name="Pan H."/>
            <person name="Jian J."/>
            <person name="Tian Y."/>
            <person name="Yue Z."/>
            <person name="Xu Y."/>
        </authorList>
    </citation>
    <scope>NUCLEOTIDE SEQUENCE [LARGE SCALE GENOMIC DNA]</scope>
    <source>
        <strain evidence="7">cv. Dabenzi</strain>
    </source>
</reference>
<evidence type="ECO:0000313" key="6">
    <source>
        <dbReference type="EMBL" id="PKI34848.1"/>
    </source>
</evidence>
<dbReference type="Proteomes" id="UP000197138">
    <property type="component" value="Unassembled WGS sequence"/>
</dbReference>
<sequence length="167" mass="19444">MFRGYNYRRDHDHFNNRPEVRHEGSLVRAPTYHGGTHDHVAPTYHVSAEHQMAPLVSGRIDWKEASTEHVFKVELPGVKKDEVKVDLQDNRVLNITAEKCVDMEDHADPWHRIERTCARFVRILRLPEDSKPHQTTACMENGVLTIRVPREEIRMNPHAMSTRIPVQ</sequence>
<dbReference type="STRING" id="22663.A0A218W309"/>
<dbReference type="InterPro" id="IPR008978">
    <property type="entry name" value="HSP20-like_chaperone"/>
</dbReference>
<keyword evidence="8" id="KW-1185">Reference proteome</keyword>
<evidence type="ECO:0000256" key="1">
    <source>
        <dbReference type="ARBA" id="ARBA00023016"/>
    </source>
</evidence>
<dbReference type="Gene3D" id="2.60.40.790">
    <property type="match status" value="1"/>
</dbReference>
<reference evidence="5" key="2">
    <citation type="submission" date="2017-06" db="EMBL/GenBank/DDBJ databases">
        <title>The pomegranate genome and the genomics of punicalagin biosynthesis.</title>
        <authorList>
            <person name="Xu C."/>
        </authorList>
    </citation>
    <scope>NUCLEOTIDE SEQUENCE [LARGE SCALE GENOMIC DNA]</scope>
    <source>
        <tissue evidence="5">Fresh leaf</tissue>
    </source>
</reference>
<dbReference type="EMBL" id="PGOL01005567">
    <property type="protein sequence ID" value="PKI34848.1"/>
    <property type="molecule type" value="Genomic_DNA"/>
</dbReference>
<proteinExistence type="inferred from homology"/>
<evidence type="ECO:0000256" key="2">
    <source>
        <dbReference type="PROSITE-ProRule" id="PRU00285"/>
    </source>
</evidence>
<keyword evidence="1" id="KW-0346">Stress response</keyword>
<protein>
    <recommendedName>
        <fullName evidence="4">SHSP domain-containing protein</fullName>
    </recommendedName>
</protein>
<dbReference type="OrthoDB" id="1245404at2759"/>
<feature type="domain" description="SHSP" evidence="4">
    <location>
        <begin position="51"/>
        <end position="167"/>
    </location>
</feature>
<evidence type="ECO:0000256" key="3">
    <source>
        <dbReference type="RuleBase" id="RU003616"/>
    </source>
</evidence>
<evidence type="ECO:0000259" key="4">
    <source>
        <dbReference type="PROSITE" id="PS01031"/>
    </source>
</evidence>
<gene>
    <name evidence="5" type="ORF">CDL15_Pgr000607</name>
    <name evidence="6" type="ORF">CRG98_044752</name>
</gene>
<organism evidence="5 7">
    <name type="scientific">Punica granatum</name>
    <name type="common">Pomegranate</name>
    <dbReference type="NCBI Taxonomy" id="22663"/>
    <lineage>
        <taxon>Eukaryota</taxon>
        <taxon>Viridiplantae</taxon>
        <taxon>Streptophyta</taxon>
        <taxon>Embryophyta</taxon>
        <taxon>Tracheophyta</taxon>
        <taxon>Spermatophyta</taxon>
        <taxon>Magnoliopsida</taxon>
        <taxon>eudicotyledons</taxon>
        <taxon>Gunneridae</taxon>
        <taxon>Pentapetalae</taxon>
        <taxon>rosids</taxon>
        <taxon>malvids</taxon>
        <taxon>Myrtales</taxon>
        <taxon>Lythraceae</taxon>
        <taxon>Punica</taxon>
    </lineage>
</organism>
<comment type="caution">
    <text evidence="5">The sequence shown here is derived from an EMBL/GenBank/DDBJ whole genome shotgun (WGS) entry which is preliminary data.</text>
</comment>
<dbReference type="AlphaFoldDB" id="A0A218W309"/>
<evidence type="ECO:0000313" key="7">
    <source>
        <dbReference type="Proteomes" id="UP000197138"/>
    </source>
</evidence>
<dbReference type="EMBL" id="MTKT01005400">
    <property type="protein sequence ID" value="OWM67155.1"/>
    <property type="molecule type" value="Genomic_DNA"/>
</dbReference>